<dbReference type="EMBL" id="PYBW01000091">
    <property type="protein sequence ID" value="PYC74893.1"/>
    <property type="molecule type" value="Genomic_DNA"/>
</dbReference>
<proteinExistence type="predicted"/>
<keyword evidence="2" id="KW-1185">Reference proteome</keyword>
<dbReference type="Proteomes" id="UP000248039">
    <property type="component" value="Unassembled WGS sequence"/>
</dbReference>
<evidence type="ECO:0000313" key="1">
    <source>
        <dbReference type="EMBL" id="PYC74893.1"/>
    </source>
</evidence>
<sequence>MFDQATELPLHVAAGVLLDAALLSLIRPSTTAFRKKWAEGEATYESAQYAGLPAPTPATAQALRWLLIRDEERATRTYGLIAHQARHRYDIPVPFTAGWLISAIKWGGGAANSLPVEANVDAFVLAATTEAAFKLL</sequence>
<reference evidence="1 2" key="1">
    <citation type="submission" date="2018-03" db="EMBL/GenBank/DDBJ databases">
        <title>Bioinformatic expansion and discovery of thiopeptide antibiotics.</title>
        <authorList>
            <person name="Schwalen C.J."/>
            <person name="Hudson G.A."/>
            <person name="Mitchell D.A."/>
        </authorList>
    </citation>
    <scope>NUCLEOTIDE SEQUENCE [LARGE SCALE GENOMIC DNA]</scope>
    <source>
        <strain evidence="1 2">ATCC 21389</strain>
    </source>
</reference>
<dbReference type="OrthoDB" id="9911332at2"/>
<dbReference type="RefSeq" id="WP_110671936.1">
    <property type="nucleotide sequence ID" value="NZ_PYBW01000091.1"/>
</dbReference>
<evidence type="ECO:0000313" key="2">
    <source>
        <dbReference type="Proteomes" id="UP000248039"/>
    </source>
</evidence>
<gene>
    <name evidence="1" type="ORF">C7C46_23720</name>
</gene>
<accession>A0A2V4NB86</accession>
<dbReference type="AlphaFoldDB" id="A0A2V4NB86"/>
<name>A0A2V4NB86_9ACTN</name>
<organism evidence="1 2">
    <name type="scientific">Streptomyces tateyamensis</name>
    <dbReference type="NCBI Taxonomy" id="565073"/>
    <lineage>
        <taxon>Bacteria</taxon>
        <taxon>Bacillati</taxon>
        <taxon>Actinomycetota</taxon>
        <taxon>Actinomycetes</taxon>
        <taxon>Kitasatosporales</taxon>
        <taxon>Streptomycetaceae</taxon>
        <taxon>Streptomyces</taxon>
    </lineage>
</organism>
<protein>
    <submittedName>
        <fullName evidence="1">Uncharacterized protein</fullName>
    </submittedName>
</protein>
<comment type="caution">
    <text evidence="1">The sequence shown here is derived from an EMBL/GenBank/DDBJ whole genome shotgun (WGS) entry which is preliminary data.</text>
</comment>